<dbReference type="EMBL" id="CAXAMN010022029">
    <property type="protein sequence ID" value="CAK9065769.1"/>
    <property type="molecule type" value="Genomic_DNA"/>
</dbReference>
<accession>A0ABP0NTK3</accession>
<comment type="caution">
    <text evidence="1">The sequence shown here is derived from an EMBL/GenBank/DDBJ whole genome shotgun (WGS) entry which is preliminary data.</text>
</comment>
<sequence length="223" mass="24377">MAVAHVERMPLDKNILAACILKELQAKGSEQVQGCSSDTETRSPSASSHVSPRSDDGSSSRLVSPKVPLALARLLPGQTVPPPPGLIETSEEPQWQLMNPTGKFKSSCGCPLVSHPITVGELKDVRVIFSPGKLWMSEYCRNTKKHKKTQVTEALPKYGSLQLKLTDSSVCRRVFFVVGSMRVGPITTAQGQVTTQVCDLPGDWRNETPKFQNQLPIRVEVEA</sequence>
<name>A0ABP0NTK3_9DINO</name>
<proteinExistence type="predicted"/>
<organism evidence="1 2">
    <name type="scientific">Durusdinium trenchii</name>
    <dbReference type="NCBI Taxonomy" id="1381693"/>
    <lineage>
        <taxon>Eukaryota</taxon>
        <taxon>Sar</taxon>
        <taxon>Alveolata</taxon>
        <taxon>Dinophyceae</taxon>
        <taxon>Suessiales</taxon>
        <taxon>Symbiodiniaceae</taxon>
        <taxon>Durusdinium</taxon>
    </lineage>
</organism>
<dbReference type="Proteomes" id="UP001642484">
    <property type="component" value="Unassembled WGS sequence"/>
</dbReference>
<protein>
    <submittedName>
        <fullName evidence="1">Uncharacterized protein</fullName>
    </submittedName>
</protein>
<reference evidence="1 2" key="1">
    <citation type="submission" date="2024-02" db="EMBL/GenBank/DDBJ databases">
        <authorList>
            <person name="Chen Y."/>
            <person name="Shah S."/>
            <person name="Dougan E. K."/>
            <person name="Thang M."/>
            <person name="Chan C."/>
        </authorList>
    </citation>
    <scope>NUCLEOTIDE SEQUENCE [LARGE SCALE GENOMIC DNA]</scope>
</reference>
<keyword evidence="2" id="KW-1185">Reference proteome</keyword>
<gene>
    <name evidence="1" type="ORF">CCMP2556_LOCUS32305</name>
</gene>
<evidence type="ECO:0000313" key="1">
    <source>
        <dbReference type="EMBL" id="CAK9065769.1"/>
    </source>
</evidence>
<evidence type="ECO:0000313" key="2">
    <source>
        <dbReference type="Proteomes" id="UP001642484"/>
    </source>
</evidence>